<proteinExistence type="predicted"/>
<feature type="chain" id="PRO_5022658264" evidence="1">
    <location>
        <begin position="20"/>
        <end position="359"/>
    </location>
</feature>
<name>A0A5B0QTV0_PUCGR</name>
<dbReference type="AlphaFoldDB" id="A0A5B0QTV0"/>
<dbReference type="Proteomes" id="UP000324748">
    <property type="component" value="Unassembled WGS sequence"/>
</dbReference>
<comment type="caution">
    <text evidence="2">The sequence shown here is derived from an EMBL/GenBank/DDBJ whole genome shotgun (WGS) entry which is preliminary data.</text>
</comment>
<evidence type="ECO:0000313" key="2">
    <source>
        <dbReference type="EMBL" id="KAA1116629.1"/>
    </source>
</evidence>
<protein>
    <submittedName>
        <fullName evidence="2">Uncharacterized protein</fullName>
    </submittedName>
</protein>
<organism evidence="2 3">
    <name type="scientific">Puccinia graminis f. sp. tritici</name>
    <dbReference type="NCBI Taxonomy" id="56615"/>
    <lineage>
        <taxon>Eukaryota</taxon>
        <taxon>Fungi</taxon>
        <taxon>Dikarya</taxon>
        <taxon>Basidiomycota</taxon>
        <taxon>Pucciniomycotina</taxon>
        <taxon>Pucciniomycetes</taxon>
        <taxon>Pucciniales</taxon>
        <taxon>Pucciniaceae</taxon>
        <taxon>Puccinia</taxon>
    </lineage>
</organism>
<accession>A0A5B0QTV0</accession>
<dbReference type="EMBL" id="VSWC01000003">
    <property type="protein sequence ID" value="KAA1116629.1"/>
    <property type="molecule type" value="Genomic_DNA"/>
</dbReference>
<dbReference type="OrthoDB" id="10269303at2759"/>
<keyword evidence="3" id="KW-1185">Reference proteome</keyword>
<keyword evidence="1" id="KW-0732">Signal</keyword>
<evidence type="ECO:0000256" key="1">
    <source>
        <dbReference type="SAM" id="SignalP"/>
    </source>
</evidence>
<feature type="signal peptide" evidence="1">
    <location>
        <begin position="1"/>
        <end position="19"/>
    </location>
</feature>
<sequence length="359" mass="41066">MLTLRSILVLTTLIAKVWAGTFLSDTNHPLFLNYMILDSQAPQGVGTVILTKSDKDGGQIISDRQQGIEYKNELNQRLWVHNGNEKGVFVEFPPNGVAQLQSIEGKRLWLGALERPCMMSISRCEEITKPVLKAINEDRFILQEPKDTRHQEAMAHLIQKGLTNAQPKMERFWEYPPQKNPSDFRPITLFKDWDKKLLKEVQYSGKLWWIVHPDFISTSENSAELPFRITRAVMPRRGAYRVIKNVEAKLSQKSISVHVGDFSRILPPIAAGNKKGITFTKPGNWAVITWFDREAPLEHDVYKLLTSWKNDHMKNLKLGEGEVEQGIQLGLWDRFTHSCAKALKQEGSDYEFLGKVKAD</sequence>
<reference evidence="2 3" key="1">
    <citation type="submission" date="2019-05" db="EMBL/GenBank/DDBJ databases">
        <title>Emergence of the Ug99 lineage of the wheat stem rust pathogen through somatic hybridization.</title>
        <authorList>
            <person name="Li F."/>
            <person name="Upadhyaya N.M."/>
            <person name="Sperschneider J."/>
            <person name="Matny O."/>
            <person name="Nguyen-Phuc H."/>
            <person name="Mago R."/>
            <person name="Raley C."/>
            <person name="Miller M.E."/>
            <person name="Silverstein K.A.T."/>
            <person name="Henningsen E."/>
            <person name="Hirsch C.D."/>
            <person name="Visser B."/>
            <person name="Pretorius Z.A."/>
            <person name="Steffenson B.J."/>
            <person name="Schwessinger B."/>
            <person name="Dodds P.N."/>
            <person name="Figueroa M."/>
        </authorList>
    </citation>
    <scope>NUCLEOTIDE SEQUENCE [LARGE SCALE GENOMIC DNA]</scope>
    <source>
        <strain evidence="2">21-0</strain>
    </source>
</reference>
<evidence type="ECO:0000313" key="3">
    <source>
        <dbReference type="Proteomes" id="UP000324748"/>
    </source>
</evidence>
<gene>
    <name evidence="2" type="ORF">PGT21_020823</name>
</gene>